<comment type="caution">
    <text evidence="1">The sequence shown here is derived from an EMBL/GenBank/DDBJ whole genome shotgun (WGS) entry which is preliminary data.</text>
</comment>
<evidence type="ECO:0000313" key="1">
    <source>
        <dbReference type="EMBL" id="KAI8559468.1"/>
    </source>
</evidence>
<gene>
    <name evidence="1" type="ORF">RHMOL_Rhmol04G0176100</name>
</gene>
<dbReference type="EMBL" id="CM046391">
    <property type="protein sequence ID" value="KAI8559468.1"/>
    <property type="molecule type" value="Genomic_DNA"/>
</dbReference>
<proteinExistence type="predicted"/>
<keyword evidence="2" id="KW-1185">Reference proteome</keyword>
<reference evidence="1" key="1">
    <citation type="submission" date="2022-02" db="EMBL/GenBank/DDBJ databases">
        <title>Plant Genome Project.</title>
        <authorList>
            <person name="Zhang R.-G."/>
        </authorList>
    </citation>
    <scope>NUCLEOTIDE SEQUENCE</scope>
    <source>
        <strain evidence="1">AT1</strain>
    </source>
</reference>
<name>A0ACC0P3R8_RHOML</name>
<accession>A0ACC0P3R8</accession>
<organism evidence="1 2">
    <name type="scientific">Rhododendron molle</name>
    <name type="common">Chinese azalea</name>
    <name type="synonym">Azalea mollis</name>
    <dbReference type="NCBI Taxonomy" id="49168"/>
    <lineage>
        <taxon>Eukaryota</taxon>
        <taxon>Viridiplantae</taxon>
        <taxon>Streptophyta</taxon>
        <taxon>Embryophyta</taxon>
        <taxon>Tracheophyta</taxon>
        <taxon>Spermatophyta</taxon>
        <taxon>Magnoliopsida</taxon>
        <taxon>eudicotyledons</taxon>
        <taxon>Gunneridae</taxon>
        <taxon>Pentapetalae</taxon>
        <taxon>asterids</taxon>
        <taxon>Ericales</taxon>
        <taxon>Ericaceae</taxon>
        <taxon>Ericoideae</taxon>
        <taxon>Rhodoreae</taxon>
        <taxon>Rhododendron</taxon>
    </lineage>
</organism>
<sequence length="85" mass="9787">MSLERERDEREEEKQQKRRSSEKGRGGRRKSGEGRLLCCGEAIERPVDDFTTSMVEMIVEKQIFGARDLEVLLETFSVCEFSSPS</sequence>
<evidence type="ECO:0000313" key="2">
    <source>
        <dbReference type="Proteomes" id="UP001062846"/>
    </source>
</evidence>
<dbReference type="Proteomes" id="UP001062846">
    <property type="component" value="Chromosome 4"/>
</dbReference>
<protein>
    <submittedName>
        <fullName evidence="1">Uncharacterized protein</fullName>
    </submittedName>
</protein>